<gene>
    <name evidence="1" type="ORF">F444_17295</name>
</gene>
<organism evidence="1 2">
    <name type="scientific">Phytophthora nicotianae P1976</name>
    <dbReference type="NCBI Taxonomy" id="1317066"/>
    <lineage>
        <taxon>Eukaryota</taxon>
        <taxon>Sar</taxon>
        <taxon>Stramenopiles</taxon>
        <taxon>Oomycota</taxon>
        <taxon>Peronosporomycetes</taxon>
        <taxon>Peronosporales</taxon>
        <taxon>Peronosporaceae</taxon>
        <taxon>Phytophthora</taxon>
    </lineage>
</organism>
<proteinExistence type="predicted"/>
<reference evidence="1 2" key="1">
    <citation type="submission" date="2013-11" db="EMBL/GenBank/DDBJ databases">
        <title>The Genome Sequence of Phytophthora parasitica P1976.</title>
        <authorList>
            <consortium name="The Broad Institute Genomics Platform"/>
            <person name="Russ C."/>
            <person name="Tyler B."/>
            <person name="Panabieres F."/>
            <person name="Shan W."/>
            <person name="Tripathy S."/>
            <person name="Grunwald N."/>
            <person name="Machado M."/>
            <person name="Johnson C.S."/>
            <person name="Walker B."/>
            <person name="Young S."/>
            <person name="Zeng Q."/>
            <person name="Gargeya S."/>
            <person name="Fitzgerald M."/>
            <person name="Haas B."/>
            <person name="Abouelleil A."/>
            <person name="Allen A.W."/>
            <person name="Alvarado L."/>
            <person name="Arachchi H.M."/>
            <person name="Berlin A.M."/>
            <person name="Chapman S.B."/>
            <person name="Gainer-Dewar J."/>
            <person name="Goldberg J."/>
            <person name="Griggs A."/>
            <person name="Gujja S."/>
            <person name="Hansen M."/>
            <person name="Howarth C."/>
            <person name="Imamovic A."/>
            <person name="Ireland A."/>
            <person name="Larimer J."/>
            <person name="McCowan C."/>
            <person name="Murphy C."/>
            <person name="Pearson M."/>
            <person name="Poon T.W."/>
            <person name="Priest M."/>
            <person name="Roberts A."/>
            <person name="Saif S."/>
            <person name="Shea T."/>
            <person name="Sisk P."/>
            <person name="Sykes S."/>
            <person name="Wortman J."/>
            <person name="Nusbaum C."/>
            <person name="Birren B."/>
        </authorList>
    </citation>
    <scope>NUCLEOTIDE SEQUENCE [LARGE SCALE GENOMIC DNA]</scope>
    <source>
        <strain evidence="1 2">P1976</strain>
    </source>
</reference>
<dbReference type="AlphaFoldDB" id="A0A080ZFI6"/>
<name>A0A080ZFI6_PHYNI</name>
<dbReference type="PANTHER" id="PTHR40866">
    <property type="entry name" value="BED-TYPE DOMAIN-CONTAINING PROTEIN"/>
    <property type="match status" value="1"/>
</dbReference>
<dbReference type="OrthoDB" id="91193at2759"/>
<protein>
    <recommendedName>
        <fullName evidence="3">HAT C-terminal dimerisation domain-containing protein</fullName>
    </recommendedName>
</protein>
<evidence type="ECO:0008006" key="3">
    <source>
        <dbReference type="Google" id="ProtNLM"/>
    </source>
</evidence>
<dbReference type="Proteomes" id="UP000028582">
    <property type="component" value="Unassembled WGS sequence"/>
</dbReference>
<sequence length="105" mass="11968">SDTEGDGERGGPGAKEKKRLRCDYSHAILRDGKKRRVSTRTKTRHSALAKLVSPTSNTVERLFLTCKLIMTPQRSCMLPANFEMIAFLRVNREMWNASTLIEKEE</sequence>
<evidence type="ECO:0000313" key="1">
    <source>
        <dbReference type="EMBL" id="ETO65397.1"/>
    </source>
</evidence>
<accession>A0A080ZFI6</accession>
<dbReference type="EMBL" id="ANJA01003190">
    <property type="protein sequence ID" value="ETO65397.1"/>
    <property type="molecule type" value="Genomic_DNA"/>
</dbReference>
<evidence type="ECO:0000313" key="2">
    <source>
        <dbReference type="Proteomes" id="UP000028582"/>
    </source>
</evidence>
<feature type="non-terminal residue" evidence="1">
    <location>
        <position position="1"/>
    </location>
</feature>
<dbReference type="PANTHER" id="PTHR40866:SF1">
    <property type="entry name" value="BED-TYPE DOMAIN-CONTAINING PROTEIN"/>
    <property type="match status" value="1"/>
</dbReference>
<comment type="caution">
    <text evidence="1">The sequence shown here is derived from an EMBL/GenBank/DDBJ whole genome shotgun (WGS) entry which is preliminary data.</text>
</comment>